<name>A0A8J2JV85_9HEXA</name>
<gene>
    <name evidence="1" type="ORF">AFUS01_LOCUS4795</name>
</gene>
<dbReference type="EMBL" id="CAJVCH010030208">
    <property type="protein sequence ID" value="CAG7708909.1"/>
    <property type="molecule type" value="Genomic_DNA"/>
</dbReference>
<reference evidence="1" key="1">
    <citation type="submission" date="2021-06" db="EMBL/GenBank/DDBJ databases">
        <authorList>
            <person name="Hodson N. C."/>
            <person name="Mongue J. A."/>
            <person name="Jaron S. K."/>
        </authorList>
    </citation>
    <scope>NUCLEOTIDE SEQUENCE</scope>
</reference>
<keyword evidence="2" id="KW-1185">Reference proteome</keyword>
<protein>
    <submittedName>
        <fullName evidence="1">Uncharacterized protein</fullName>
    </submittedName>
</protein>
<evidence type="ECO:0000313" key="1">
    <source>
        <dbReference type="EMBL" id="CAG7708909.1"/>
    </source>
</evidence>
<organism evidence="1 2">
    <name type="scientific">Allacma fusca</name>
    <dbReference type="NCBI Taxonomy" id="39272"/>
    <lineage>
        <taxon>Eukaryota</taxon>
        <taxon>Metazoa</taxon>
        <taxon>Ecdysozoa</taxon>
        <taxon>Arthropoda</taxon>
        <taxon>Hexapoda</taxon>
        <taxon>Collembola</taxon>
        <taxon>Symphypleona</taxon>
        <taxon>Sminthuridae</taxon>
        <taxon>Allacma</taxon>
    </lineage>
</organism>
<sequence>MEVHNISLESCECNASGHEMEEENDLRGLTADALMDNEKDWMKSLTLGRDPRLSGPRTERNPLSCYYENASWNFRDIKHMFSTVWSAAKVLKNGVLLIVFNYQI</sequence>
<dbReference type="Proteomes" id="UP000708208">
    <property type="component" value="Unassembled WGS sequence"/>
</dbReference>
<dbReference type="AlphaFoldDB" id="A0A8J2JV85"/>
<proteinExistence type="predicted"/>
<evidence type="ECO:0000313" key="2">
    <source>
        <dbReference type="Proteomes" id="UP000708208"/>
    </source>
</evidence>
<accession>A0A8J2JV85</accession>
<comment type="caution">
    <text evidence="1">The sequence shown here is derived from an EMBL/GenBank/DDBJ whole genome shotgun (WGS) entry which is preliminary data.</text>
</comment>